<reference evidence="2 3" key="1">
    <citation type="submission" date="2016-10" db="EMBL/GenBank/DDBJ databases">
        <authorList>
            <person name="de Groot N.N."/>
        </authorList>
    </citation>
    <scope>NUCLEOTIDE SEQUENCE [LARGE SCALE GENOMIC DNA]</scope>
    <source>
        <strain evidence="2 3">CGMCC 1.11030</strain>
    </source>
</reference>
<sequence>MTDPDLHAAPVRPEDAAEAHAFLAGLFAETTAAEAWWRKRLDEGPETLALVRDRAAPGAPVAGLGALEDRAMIRLDGRMCVFARPPGAAPALDAALNRGIEAIARPLGVGLLAATVDAPEDPAAAPLCPAGFAPYQRLLVVSLPLDQPASAPPEGVSVAPHAGGDPEAEAEAAAIAWRMLRRERVWPELDGPALAEQMARPESLWLLAREGATGRVVGVAETLPASGFYSMMAIARSHWGTGLADHMTRAGLRGMAERGAAFAFSLVRPENAASLKLQARSGAAPLRALQMCTREVPARA</sequence>
<dbReference type="InterPro" id="IPR000182">
    <property type="entry name" value="GNAT_dom"/>
</dbReference>
<dbReference type="Gene3D" id="3.40.630.30">
    <property type="match status" value="1"/>
</dbReference>
<evidence type="ECO:0000259" key="1">
    <source>
        <dbReference type="PROSITE" id="PS51186"/>
    </source>
</evidence>
<keyword evidence="3" id="KW-1185">Reference proteome</keyword>
<dbReference type="RefSeq" id="WP_092856476.1">
    <property type="nucleotide sequence ID" value="NZ_FOQH01000001.1"/>
</dbReference>
<dbReference type="STRING" id="1114924.SAMN05216258_10118"/>
<proteinExistence type="predicted"/>
<dbReference type="PROSITE" id="PS51186">
    <property type="entry name" value="GNAT"/>
    <property type="match status" value="1"/>
</dbReference>
<dbReference type="EMBL" id="FOQH01000001">
    <property type="protein sequence ID" value="SFH60429.1"/>
    <property type="molecule type" value="Genomic_DNA"/>
</dbReference>
<feature type="domain" description="N-acetyltransferase" evidence="1">
    <location>
        <begin position="164"/>
        <end position="300"/>
    </location>
</feature>
<dbReference type="AlphaFoldDB" id="A0A1I3BEP8"/>
<dbReference type="Proteomes" id="UP000199377">
    <property type="component" value="Unassembled WGS sequence"/>
</dbReference>
<evidence type="ECO:0000313" key="2">
    <source>
        <dbReference type="EMBL" id="SFH60429.1"/>
    </source>
</evidence>
<dbReference type="InterPro" id="IPR016181">
    <property type="entry name" value="Acyl_CoA_acyltransferase"/>
</dbReference>
<accession>A0A1I3BEP8</accession>
<name>A0A1I3BEP8_9RHOB</name>
<protein>
    <submittedName>
        <fullName evidence="2">Acetyltransferase (GNAT) family protein</fullName>
    </submittedName>
</protein>
<dbReference type="GO" id="GO:0016747">
    <property type="term" value="F:acyltransferase activity, transferring groups other than amino-acyl groups"/>
    <property type="evidence" value="ECO:0007669"/>
    <property type="project" value="InterPro"/>
</dbReference>
<evidence type="ECO:0000313" key="3">
    <source>
        <dbReference type="Proteomes" id="UP000199377"/>
    </source>
</evidence>
<dbReference type="Pfam" id="PF00583">
    <property type="entry name" value="Acetyltransf_1"/>
    <property type="match status" value="1"/>
</dbReference>
<dbReference type="SUPFAM" id="SSF55729">
    <property type="entry name" value="Acyl-CoA N-acyltransferases (Nat)"/>
    <property type="match status" value="1"/>
</dbReference>
<keyword evidence="2" id="KW-0808">Transferase</keyword>
<organism evidence="2 3">
    <name type="scientific">Albimonas pacifica</name>
    <dbReference type="NCBI Taxonomy" id="1114924"/>
    <lineage>
        <taxon>Bacteria</taxon>
        <taxon>Pseudomonadati</taxon>
        <taxon>Pseudomonadota</taxon>
        <taxon>Alphaproteobacteria</taxon>
        <taxon>Rhodobacterales</taxon>
        <taxon>Paracoccaceae</taxon>
        <taxon>Albimonas</taxon>
    </lineage>
</organism>
<gene>
    <name evidence="2" type="ORF">SAMN05216258_10118</name>
</gene>